<evidence type="ECO:0008006" key="4">
    <source>
        <dbReference type="Google" id="ProtNLM"/>
    </source>
</evidence>
<sequence length="123" mass="14119">MKKLLFLLAVLSIQLISSCKAVKEKDVVGTYNAAFLRARDTLIVNQNHTYVYRDQNLIHTGSWELKGSSLYFNNFKFSTNGDINTWVADVKLQDNDVRIMYAEEDGCYYKKIKKANLRTAATK</sequence>
<dbReference type="RefSeq" id="WP_273633497.1">
    <property type="nucleotide sequence ID" value="NZ_CP117167.1"/>
</dbReference>
<gene>
    <name evidence="2" type="ORF">PQO05_13785</name>
</gene>
<protein>
    <recommendedName>
        <fullName evidence="4">Lipocalin-like protein</fullName>
    </recommendedName>
</protein>
<keyword evidence="1" id="KW-0732">Signal</keyword>
<dbReference type="Proteomes" id="UP001216139">
    <property type="component" value="Chromosome"/>
</dbReference>
<evidence type="ECO:0000256" key="1">
    <source>
        <dbReference type="SAM" id="SignalP"/>
    </source>
</evidence>
<organism evidence="2 3">
    <name type="scientific">Mucilaginibacter jinjuensis</name>
    <dbReference type="NCBI Taxonomy" id="1176721"/>
    <lineage>
        <taxon>Bacteria</taxon>
        <taxon>Pseudomonadati</taxon>
        <taxon>Bacteroidota</taxon>
        <taxon>Sphingobacteriia</taxon>
        <taxon>Sphingobacteriales</taxon>
        <taxon>Sphingobacteriaceae</taxon>
        <taxon>Mucilaginibacter</taxon>
    </lineage>
</organism>
<accession>A0ABY7TEQ2</accession>
<evidence type="ECO:0000313" key="3">
    <source>
        <dbReference type="Proteomes" id="UP001216139"/>
    </source>
</evidence>
<name>A0ABY7TEQ2_9SPHI</name>
<dbReference type="EMBL" id="CP117167">
    <property type="protein sequence ID" value="WCT15005.1"/>
    <property type="molecule type" value="Genomic_DNA"/>
</dbReference>
<feature type="chain" id="PRO_5046526600" description="Lipocalin-like protein" evidence="1">
    <location>
        <begin position="22"/>
        <end position="123"/>
    </location>
</feature>
<keyword evidence="3" id="KW-1185">Reference proteome</keyword>
<evidence type="ECO:0000313" key="2">
    <source>
        <dbReference type="EMBL" id="WCT15005.1"/>
    </source>
</evidence>
<dbReference type="PROSITE" id="PS51257">
    <property type="entry name" value="PROKAR_LIPOPROTEIN"/>
    <property type="match status" value="1"/>
</dbReference>
<proteinExistence type="predicted"/>
<reference evidence="2 3" key="1">
    <citation type="submission" date="2023-02" db="EMBL/GenBank/DDBJ databases">
        <title>Genome sequence of Mucilaginibacter jinjuensis strain KACC 16571.</title>
        <authorList>
            <person name="Kim S."/>
            <person name="Heo J."/>
            <person name="Kwon S.-W."/>
        </authorList>
    </citation>
    <scope>NUCLEOTIDE SEQUENCE [LARGE SCALE GENOMIC DNA]</scope>
    <source>
        <strain evidence="2 3">KACC 16571</strain>
    </source>
</reference>
<feature type="signal peptide" evidence="1">
    <location>
        <begin position="1"/>
        <end position="21"/>
    </location>
</feature>